<dbReference type="SUPFAM" id="SSF55961">
    <property type="entry name" value="Bet v1-like"/>
    <property type="match status" value="1"/>
</dbReference>
<evidence type="ECO:0000256" key="2">
    <source>
        <dbReference type="ARBA" id="ARBA00022692"/>
    </source>
</evidence>
<comment type="subcellular location">
    <subcellularLocation>
        <location evidence="1">Membrane</location>
        <topology evidence="1">Multi-pass membrane protein</topology>
    </subcellularLocation>
</comment>
<dbReference type="GO" id="GO:0140284">
    <property type="term" value="C:endoplasmic reticulum-endosome membrane contact site"/>
    <property type="evidence" value="ECO:0007669"/>
    <property type="project" value="TreeGrafter"/>
</dbReference>
<dbReference type="GO" id="GO:0008289">
    <property type="term" value="F:lipid binding"/>
    <property type="evidence" value="ECO:0007669"/>
    <property type="project" value="InterPro"/>
</dbReference>
<dbReference type="InterPro" id="IPR051869">
    <property type="entry name" value="STARD3"/>
</dbReference>
<dbReference type="AlphaFoldDB" id="A0A0P8YDM4"/>
<keyword evidence="2 4" id="KW-0812">Transmembrane</keyword>
<evidence type="ECO:0000259" key="6">
    <source>
        <dbReference type="PROSITE" id="PS51439"/>
    </source>
</evidence>
<feature type="transmembrane region" description="Helical" evidence="4">
    <location>
        <begin position="123"/>
        <end position="144"/>
    </location>
</feature>
<evidence type="ECO:0000313" key="7">
    <source>
        <dbReference type="EMBL" id="KPU77033.1"/>
    </source>
</evidence>
<keyword evidence="9" id="KW-1185">Reference proteome</keyword>
<reference evidence="8 9" key="1">
    <citation type="journal article" date="2007" name="Nature">
        <title>Evolution of genes and genomes on the Drosophila phylogeny.</title>
        <authorList>
            <consortium name="Drosophila 12 Genomes Consortium"/>
            <person name="Clark A.G."/>
            <person name="Eisen M.B."/>
            <person name="Smith D.R."/>
            <person name="Bergman C.M."/>
            <person name="Oliver B."/>
            <person name="Markow T.A."/>
            <person name="Kaufman T.C."/>
            <person name="Kellis M."/>
            <person name="Gelbart W."/>
            <person name="Iyer V.N."/>
            <person name="Pollard D.A."/>
            <person name="Sackton T.B."/>
            <person name="Larracuente A.M."/>
            <person name="Singh N.D."/>
            <person name="Abad J.P."/>
            <person name="Abt D.N."/>
            <person name="Adryan B."/>
            <person name="Aguade M."/>
            <person name="Akashi H."/>
            <person name="Anderson W.W."/>
            <person name="Aquadro C.F."/>
            <person name="Ardell D.H."/>
            <person name="Arguello R."/>
            <person name="Artieri C.G."/>
            <person name="Barbash D.A."/>
            <person name="Barker D."/>
            <person name="Barsanti P."/>
            <person name="Batterham P."/>
            <person name="Batzoglou S."/>
            <person name="Begun D."/>
            <person name="Bhutkar A."/>
            <person name="Blanco E."/>
            <person name="Bosak S.A."/>
            <person name="Bradley R.K."/>
            <person name="Brand A.D."/>
            <person name="Brent M.R."/>
            <person name="Brooks A.N."/>
            <person name="Brown R.H."/>
            <person name="Butlin R.K."/>
            <person name="Caggese C."/>
            <person name="Calvi B.R."/>
            <person name="Bernardo de Carvalho A."/>
            <person name="Caspi A."/>
            <person name="Castrezana S."/>
            <person name="Celniker S.E."/>
            <person name="Chang J.L."/>
            <person name="Chapple C."/>
            <person name="Chatterji S."/>
            <person name="Chinwalla A."/>
            <person name="Civetta A."/>
            <person name="Clifton S.W."/>
            <person name="Comeron J.M."/>
            <person name="Costello J.C."/>
            <person name="Coyne J.A."/>
            <person name="Daub J."/>
            <person name="David R.G."/>
            <person name="Delcher A.L."/>
            <person name="Delehaunty K."/>
            <person name="Do C.B."/>
            <person name="Ebling H."/>
            <person name="Edwards K."/>
            <person name="Eickbush T."/>
            <person name="Evans J.D."/>
            <person name="Filipski A."/>
            <person name="Findeiss S."/>
            <person name="Freyhult E."/>
            <person name="Fulton L."/>
            <person name="Fulton R."/>
            <person name="Garcia A.C."/>
            <person name="Gardiner A."/>
            <person name="Garfield D.A."/>
            <person name="Garvin B.E."/>
            <person name="Gibson G."/>
            <person name="Gilbert D."/>
            <person name="Gnerre S."/>
            <person name="Godfrey J."/>
            <person name="Good R."/>
            <person name="Gotea V."/>
            <person name="Gravely B."/>
            <person name="Greenberg A.J."/>
            <person name="Griffiths-Jones S."/>
            <person name="Gross S."/>
            <person name="Guigo R."/>
            <person name="Gustafson E.A."/>
            <person name="Haerty W."/>
            <person name="Hahn M.W."/>
            <person name="Halligan D.L."/>
            <person name="Halpern A.L."/>
            <person name="Halter G.M."/>
            <person name="Han M.V."/>
            <person name="Heger A."/>
            <person name="Hillier L."/>
            <person name="Hinrichs A.S."/>
            <person name="Holmes I."/>
            <person name="Hoskins R.A."/>
            <person name="Hubisz M.J."/>
            <person name="Hultmark D."/>
            <person name="Huntley M.A."/>
            <person name="Jaffe D.B."/>
            <person name="Jagadeeshan S."/>
            <person name="Jeck W.R."/>
            <person name="Johnson J."/>
            <person name="Jones C.D."/>
            <person name="Jordan W.C."/>
            <person name="Karpen G.H."/>
            <person name="Kataoka E."/>
            <person name="Keightley P.D."/>
            <person name="Kheradpour P."/>
            <person name="Kirkness E.F."/>
            <person name="Koerich L.B."/>
            <person name="Kristiansen K."/>
            <person name="Kudrna D."/>
            <person name="Kulathinal R.J."/>
            <person name="Kumar S."/>
            <person name="Kwok R."/>
            <person name="Lander E."/>
            <person name="Langley C.H."/>
            <person name="Lapoint R."/>
            <person name="Lazzaro B.P."/>
            <person name="Lee S.J."/>
            <person name="Levesque L."/>
            <person name="Li R."/>
            <person name="Lin C.F."/>
            <person name="Lin M.F."/>
            <person name="Lindblad-Toh K."/>
            <person name="Llopart A."/>
            <person name="Long M."/>
            <person name="Low L."/>
            <person name="Lozovsky E."/>
            <person name="Lu J."/>
            <person name="Luo M."/>
            <person name="Machado C.A."/>
            <person name="Makalowski W."/>
            <person name="Marzo M."/>
            <person name="Matsuda M."/>
            <person name="Matzkin L."/>
            <person name="McAllister B."/>
            <person name="McBride C.S."/>
            <person name="McKernan B."/>
            <person name="McKernan K."/>
            <person name="Mendez-Lago M."/>
            <person name="Minx P."/>
            <person name="Mollenhauer M.U."/>
            <person name="Montooth K."/>
            <person name="Mount S.M."/>
            <person name="Mu X."/>
            <person name="Myers E."/>
            <person name="Negre B."/>
            <person name="Newfeld S."/>
            <person name="Nielsen R."/>
            <person name="Noor M.A."/>
            <person name="O'Grady P."/>
            <person name="Pachter L."/>
            <person name="Papaceit M."/>
            <person name="Parisi M.J."/>
            <person name="Parisi M."/>
            <person name="Parts L."/>
            <person name="Pedersen J.S."/>
            <person name="Pesole G."/>
            <person name="Phillippy A.M."/>
            <person name="Ponting C.P."/>
            <person name="Pop M."/>
            <person name="Porcelli D."/>
            <person name="Powell J.R."/>
            <person name="Prohaska S."/>
            <person name="Pruitt K."/>
            <person name="Puig M."/>
            <person name="Quesneville H."/>
            <person name="Ram K.R."/>
            <person name="Rand D."/>
            <person name="Rasmussen M.D."/>
            <person name="Reed L.K."/>
            <person name="Reenan R."/>
            <person name="Reily A."/>
            <person name="Remington K.A."/>
            <person name="Rieger T.T."/>
            <person name="Ritchie M.G."/>
            <person name="Robin C."/>
            <person name="Rogers Y.H."/>
            <person name="Rohde C."/>
            <person name="Rozas J."/>
            <person name="Rubenfield M.J."/>
            <person name="Ruiz A."/>
            <person name="Russo S."/>
            <person name="Salzberg S.L."/>
            <person name="Sanchez-Gracia A."/>
            <person name="Saranga D.J."/>
            <person name="Sato H."/>
            <person name="Schaeffer S.W."/>
            <person name="Schatz M.C."/>
            <person name="Schlenke T."/>
            <person name="Schwartz R."/>
            <person name="Segarra C."/>
            <person name="Singh R.S."/>
            <person name="Sirot L."/>
            <person name="Sirota M."/>
            <person name="Sisneros N.B."/>
            <person name="Smith C.D."/>
            <person name="Smith T.F."/>
            <person name="Spieth J."/>
            <person name="Stage D.E."/>
            <person name="Stark A."/>
            <person name="Stephan W."/>
            <person name="Strausberg R.L."/>
            <person name="Strempel S."/>
            <person name="Sturgill D."/>
            <person name="Sutton G."/>
            <person name="Sutton G.G."/>
            <person name="Tao W."/>
            <person name="Teichmann S."/>
            <person name="Tobari Y.N."/>
            <person name="Tomimura Y."/>
            <person name="Tsolas J.M."/>
            <person name="Valente V.L."/>
            <person name="Venter E."/>
            <person name="Venter J.C."/>
            <person name="Vicario S."/>
            <person name="Vieira F.G."/>
            <person name="Vilella A.J."/>
            <person name="Villasante A."/>
            <person name="Walenz B."/>
            <person name="Wang J."/>
            <person name="Wasserman M."/>
            <person name="Watts T."/>
            <person name="Wilson D."/>
            <person name="Wilson R.K."/>
            <person name="Wing R.A."/>
            <person name="Wolfner M.F."/>
            <person name="Wong A."/>
            <person name="Wong G.K."/>
            <person name="Wu C.I."/>
            <person name="Wu G."/>
            <person name="Yamamoto D."/>
            <person name="Yang H.P."/>
            <person name="Yang S.P."/>
            <person name="Yorke J.A."/>
            <person name="Yoshida K."/>
            <person name="Zdobnov E."/>
            <person name="Zhang P."/>
            <person name="Zhang Y."/>
            <person name="Zimin A.V."/>
            <person name="Baldwin J."/>
            <person name="Abdouelleil A."/>
            <person name="Abdulkadir J."/>
            <person name="Abebe A."/>
            <person name="Abera B."/>
            <person name="Abreu J."/>
            <person name="Acer S.C."/>
            <person name="Aftuck L."/>
            <person name="Alexander A."/>
            <person name="An P."/>
            <person name="Anderson E."/>
            <person name="Anderson S."/>
            <person name="Arachi H."/>
            <person name="Azer M."/>
            <person name="Bachantsang P."/>
            <person name="Barry A."/>
            <person name="Bayul T."/>
            <person name="Berlin A."/>
            <person name="Bessette D."/>
            <person name="Bloom T."/>
            <person name="Blye J."/>
            <person name="Boguslavskiy L."/>
            <person name="Bonnet C."/>
            <person name="Boukhgalter B."/>
            <person name="Bourzgui I."/>
            <person name="Brown A."/>
            <person name="Cahill P."/>
            <person name="Channer S."/>
            <person name="Cheshatsang Y."/>
            <person name="Chuda L."/>
            <person name="Citroen M."/>
            <person name="Collymore A."/>
            <person name="Cooke P."/>
            <person name="Costello M."/>
            <person name="D'Aco K."/>
            <person name="Daza R."/>
            <person name="De Haan G."/>
            <person name="DeGray S."/>
            <person name="DeMaso C."/>
            <person name="Dhargay N."/>
            <person name="Dooley K."/>
            <person name="Dooley E."/>
            <person name="Doricent M."/>
            <person name="Dorje P."/>
            <person name="Dorjee K."/>
            <person name="Dupes A."/>
            <person name="Elong R."/>
            <person name="Falk J."/>
            <person name="Farina A."/>
            <person name="Faro S."/>
            <person name="Ferguson D."/>
            <person name="Fisher S."/>
            <person name="Foley C.D."/>
            <person name="Franke A."/>
            <person name="Friedrich D."/>
            <person name="Gadbois L."/>
            <person name="Gearin G."/>
            <person name="Gearin C.R."/>
            <person name="Giannoukos G."/>
            <person name="Goode T."/>
            <person name="Graham J."/>
            <person name="Grandbois E."/>
            <person name="Grewal S."/>
            <person name="Gyaltsen K."/>
            <person name="Hafez N."/>
            <person name="Hagos B."/>
            <person name="Hall J."/>
            <person name="Henson C."/>
            <person name="Hollinger A."/>
            <person name="Honan T."/>
            <person name="Huard M.D."/>
            <person name="Hughes L."/>
            <person name="Hurhula B."/>
            <person name="Husby M.E."/>
            <person name="Kamat A."/>
            <person name="Kanga B."/>
            <person name="Kashin S."/>
            <person name="Khazanovich D."/>
            <person name="Kisner P."/>
            <person name="Lance K."/>
            <person name="Lara M."/>
            <person name="Lee W."/>
            <person name="Lennon N."/>
            <person name="Letendre F."/>
            <person name="LeVine R."/>
            <person name="Lipovsky A."/>
            <person name="Liu X."/>
            <person name="Liu J."/>
            <person name="Liu S."/>
            <person name="Lokyitsang T."/>
            <person name="Lokyitsang Y."/>
            <person name="Lubonja R."/>
            <person name="Lui A."/>
            <person name="MacDonald P."/>
            <person name="Magnisalis V."/>
            <person name="Maru K."/>
            <person name="Matthews C."/>
            <person name="McCusker W."/>
            <person name="McDonough S."/>
            <person name="Mehta T."/>
            <person name="Meldrim J."/>
            <person name="Meneus L."/>
            <person name="Mihai O."/>
            <person name="Mihalev A."/>
            <person name="Mihova T."/>
            <person name="Mittelman R."/>
            <person name="Mlenga V."/>
            <person name="Montmayeur A."/>
            <person name="Mulrain L."/>
            <person name="Navidi A."/>
            <person name="Naylor J."/>
            <person name="Negash T."/>
            <person name="Nguyen T."/>
            <person name="Nguyen N."/>
            <person name="Nicol R."/>
            <person name="Norbu C."/>
            <person name="Norbu N."/>
            <person name="Novod N."/>
            <person name="O'Neill B."/>
            <person name="Osman S."/>
            <person name="Markiewicz E."/>
            <person name="Oyono O.L."/>
            <person name="Patti C."/>
            <person name="Phunkhang P."/>
            <person name="Pierre F."/>
            <person name="Priest M."/>
            <person name="Raghuraman S."/>
            <person name="Rege F."/>
            <person name="Reyes R."/>
            <person name="Rise C."/>
            <person name="Rogov P."/>
            <person name="Ross K."/>
            <person name="Ryan E."/>
            <person name="Settipalli S."/>
            <person name="Shea T."/>
            <person name="Sherpa N."/>
            <person name="Shi L."/>
            <person name="Shih D."/>
            <person name="Sparrow T."/>
            <person name="Spaulding J."/>
            <person name="Stalker J."/>
            <person name="Stange-Thomann N."/>
            <person name="Stavropoulos S."/>
            <person name="Stone C."/>
            <person name="Strader C."/>
            <person name="Tesfaye S."/>
            <person name="Thomson T."/>
            <person name="Thoulutsang Y."/>
            <person name="Thoulutsang D."/>
            <person name="Topham K."/>
            <person name="Topping I."/>
            <person name="Tsamla T."/>
            <person name="Vassiliev H."/>
            <person name="Vo A."/>
            <person name="Wangchuk T."/>
            <person name="Wangdi T."/>
            <person name="Weiand M."/>
            <person name="Wilkinson J."/>
            <person name="Wilson A."/>
            <person name="Yadav S."/>
            <person name="Young G."/>
            <person name="Yu Q."/>
            <person name="Zembek L."/>
            <person name="Zhong D."/>
            <person name="Zimmer A."/>
            <person name="Zwirko Z."/>
            <person name="Jaffe D.B."/>
            <person name="Alvarez P."/>
            <person name="Brockman W."/>
            <person name="Butler J."/>
            <person name="Chin C."/>
            <person name="Gnerre S."/>
            <person name="Grabherr M."/>
            <person name="Kleber M."/>
            <person name="Mauceli E."/>
            <person name="MacCallum I."/>
        </authorList>
    </citation>
    <scope>NUCLEOTIDE SEQUENCE [LARGE SCALE GENOMIC DNA]</scope>
    <source>
        <strain evidence="8">TSC#14024-0371.13</strain>
        <strain evidence="9">Tucson 14024-0371.13</strain>
    </source>
</reference>
<dbReference type="Gene3D" id="3.30.530.20">
    <property type="match status" value="2"/>
</dbReference>
<dbReference type="FunCoup" id="A0A0P8YDM4">
    <property type="interactions" value="1064"/>
</dbReference>
<feature type="transmembrane region" description="Helical" evidence="4">
    <location>
        <begin position="150"/>
        <end position="171"/>
    </location>
</feature>
<evidence type="ECO:0000259" key="5">
    <source>
        <dbReference type="PROSITE" id="PS50848"/>
    </source>
</evidence>
<accession>A0A0P8YDM4</accession>
<keyword evidence="3 4" id="KW-0472">Membrane</keyword>
<dbReference type="PANTHER" id="PTHR46121">
    <property type="entry name" value="STEROIDOGENIC ACUTE REGULATORY PROTEIN-LIKE"/>
    <property type="match status" value="1"/>
</dbReference>
<organism evidence="8 9">
    <name type="scientific">Drosophila ananassae</name>
    <name type="common">Fruit fly</name>
    <dbReference type="NCBI Taxonomy" id="7217"/>
    <lineage>
        <taxon>Eukaryota</taxon>
        <taxon>Metazoa</taxon>
        <taxon>Ecdysozoa</taxon>
        <taxon>Arthropoda</taxon>
        <taxon>Hexapoda</taxon>
        <taxon>Insecta</taxon>
        <taxon>Pterygota</taxon>
        <taxon>Neoptera</taxon>
        <taxon>Endopterygota</taxon>
        <taxon>Diptera</taxon>
        <taxon>Brachycera</taxon>
        <taxon>Muscomorpha</taxon>
        <taxon>Ephydroidea</taxon>
        <taxon>Drosophilidae</taxon>
        <taxon>Drosophila</taxon>
        <taxon>Sophophora</taxon>
    </lineage>
</organism>
<name>A0A0P8YDM4_DROAN</name>
<dbReference type="PANTHER" id="PTHR46121:SF4">
    <property type="entry name" value="STEROIDOGENIC ACUTE REGULATORY PROTEIN-LIKE"/>
    <property type="match status" value="1"/>
</dbReference>
<evidence type="ECO:0000256" key="4">
    <source>
        <dbReference type="SAM" id="Phobius"/>
    </source>
</evidence>
<feature type="transmembrane region" description="Helical" evidence="4">
    <location>
        <begin position="183"/>
        <end position="200"/>
    </location>
</feature>
<dbReference type="Pfam" id="PF10457">
    <property type="entry name" value="MENTAL"/>
    <property type="match status" value="1"/>
</dbReference>
<feature type="domain" description="START" evidence="5">
    <location>
        <begin position="281"/>
        <end position="591"/>
    </location>
</feature>
<evidence type="ECO:0000313" key="8">
    <source>
        <dbReference type="EMBL" id="KPU77034.1"/>
    </source>
</evidence>
<reference evidence="8" key="3">
    <citation type="submission" date="2015-10" db="EMBL/GenBank/DDBJ databases">
        <authorList>
            <consortium name="FlyBase"/>
        </authorList>
    </citation>
    <scope>NUCLEOTIDE SEQUENCE</scope>
    <source>
        <strain evidence="8">TSC#14024-0371.13</strain>
    </source>
</reference>
<dbReference type="PRINTS" id="PR00978">
    <property type="entry name" value="STARPROTEIN"/>
</dbReference>
<dbReference type="STRING" id="7217.A0A0P8YDM4"/>
<feature type="domain" description="MENTAL" evidence="6">
    <location>
        <begin position="74"/>
        <end position="245"/>
    </location>
</feature>
<dbReference type="GO" id="GO:0005765">
    <property type="term" value="C:lysosomal membrane"/>
    <property type="evidence" value="ECO:0007669"/>
    <property type="project" value="TreeGrafter"/>
</dbReference>
<dbReference type="EMBL" id="CH902619">
    <property type="protein sequence ID" value="KPU77034.1"/>
    <property type="molecule type" value="Genomic_DNA"/>
</dbReference>
<dbReference type="Proteomes" id="UP000007801">
    <property type="component" value="Unassembled WGS sequence"/>
</dbReference>
<dbReference type="InterPro" id="IPR000799">
    <property type="entry name" value="StAR-like"/>
</dbReference>
<dbReference type="InterPro" id="IPR002913">
    <property type="entry name" value="START_lipid-bd_dom"/>
</dbReference>
<dbReference type="OrthoDB" id="74575at2759"/>
<dbReference type="PROSITE" id="PS51439">
    <property type="entry name" value="MENTAL"/>
    <property type="match status" value="1"/>
</dbReference>
<sequence>MSQTDPNDVRSAAQLILTNARQGNNAYMQYDMSKWLGGKILSSFFKFDFVPARAHSINLITEDFLAGYMQDGRMSVVRRFFCLFVTFDLVFVSLLWLICIVIDGDNIFNAFHKQIMEYTIYKSLFDVVALAIFRFIILIFFYAILYVNHWSIIAFSTSGSCLFLISKVFVFDWLQTKQQVFEVILIIVSFILAWGEAWFLDCRVIPQERHAQHYFRSMTSNDRTPLVQPSILIENERPPQSVTDFYSPLDTAHHSDEEDEEDEEYIQMGMDCLRKAYEIIESSEWKVEKVTPKGDTIHSTHRDKIGKLYKLTARIKYPAKALMEDLFYRIEDCPKWNPALLESKIVRKINSYTDITYQVSIGGGGGIVKSRDFVNLRCWRLFYNGKICNDDEAAQLSSDDDDNSILNRSCEGSVSTISDGESNTPLPGSVSSCRAKFPSSSVEAPPTFDTLGQSLGAKSLGPIINFDNEPPPLDQDEFEDAKDKLDAEVDMTTKPKLPSVGTTKDKVWVSSASSVQYDRFKPASKHTRGENIVTGFAFREIVGKPDNCIVEWVLCLDLKGYIPRYVIDAALTSSMTEYITNLRKHVNELRQLGRSRSSRTH</sequence>
<dbReference type="InterPro" id="IPR023393">
    <property type="entry name" value="START-like_dom_sf"/>
</dbReference>
<evidence type="ECO:0000256" key="3">
    <source>
        <dbReference type="ARBA" id="ARBA00023136"/>
    </source>
</evidence>
<feature type="transmembrane region" description="Helical" evidence="4">
    <location>
        <begin position="77"/>
        <end position="102"/>
    </location>
</feature>
<dbReference type="PROSITE" id="PS50848">
    <property type="entry name" value="START"/>
    <property type="match status" value="1"/>
</dbReference>
<keyword evidence="4" id="KW-1133">Transmembrane helix</keyword>
<dbReference type="Pfam" id="PF01852">
    <property type="entry name" value="START"/>
    <property type="match status" value="2"/>
</dbReference>
<gene>
    <name evidence="8" type="primary">Dana\GF13632</name>
    <name evidence="8" type="synonym">dana_GLEANR_13640</name>
    <name evidence="8" type="ORF">GF13632</name>
</gene>
<reference evidence="8" key="2">
    <citation type="journal article" date="2008" name="Bioinformatics">
        <title>Assembly reconciliation.</title>
        <authorList>
            <person name="Zimin A.V."/>
            <person name="Smith D.R."/>
            <person name="Sutton G."/>
            <person name="Yorke J.A."/>
        </authorList>
    </citation>
    <scope>NUCLEOTIDE SEQUENCE</scope>
    <source>
        <strain evidence="8">TSC#14024-0371.13</strain>
    </source>
</reference>
<proteinExistence type="predicted"/>
<dbReference type="InterPro" id="IPR019498">
    <property type="entry name" value="MENTAL"/>
</dbReference>
<dbReference type="GO" id="GO:0099044">
    <property type="term" value="P:vesicle tethering to endoplasmic reticulum"/>
    <property type="evidence" value="ECO:0007669"/>
    <property type="project" value="TreeGrafter"/>
</dbReference>
<dbReference type="EMBL" id="CH902619">
    <property type="protein sequence ID" value="KPU77033.1"/>
    <property type="molecule type" value="Genomic_DNA"/>
</dbReference>
<evidence type="ECO:0000313" key="9">
    <source>
        <dbReference type="Proteomes" id="UP000007801"/>
    </source>
</evidence>
<evidence type="ECO:0000256" key="1">
    <source>
        <dbReference type="ARBA" id="ARBA00004141"/>
    </source>
</evidence>
<dbReference type="GO" id="GO:0005789">
    <property type="term" value="C:endoplasmic reticulum membrane"/>
    <property type="evidence" value="ECO:0007669"/>
    <property type="project" value="TreeGrafter"/>
</dbReference>
<dbReference type="GO" id="GO:0031902">
    <property type="term" value="C:late endosome membrane"/>
    <property type="evidence" value="ECO:0007669"/>
    <property type="project" value="TreeGrafter"/>
</dbReference>
<protein>
    <submittedName>
        <fullName evidence="7">Uncharacterized protein, isoform B</fullName>
    </submittedName>
    <submittedName>
        <fullName evidence="8">Uncharacterized protein, isoform C</fullName>
    </submittedName>
</protein>